<accession>A0A1M6BBW7</accession>
<evidence type="ECO:0000313" key="3">
    <source>
        <dbReference type="Proteomes" id="UP000184512"/>
    </source>
</evidence>
<feature type="transmembrane region" description="Helical" evidence="1">
    <location>
        <begin position="41"/>
        <end position="59"/>
    </location>
</feature>
<gene>
    <name evidence="2" type="ORF">SAMN02745244_00407</name>
</gene>
<dbReference type="AlphaFoldDB" id="A0A1M6BBW7"/>
<proteinExistence type="predicted"/>
<keyword evidence="1" id="KW-1133">Transmembrane helix</keyword>
<organism evidence="2 3">
    <name type="scientific">Tessaracoccus bendigoensis DSM 12906</name>
    <dbReference type="NCBI Taxonomy" id="1123357"/>
    <lineage>
        <taxon>Bacteria</taxon>
        <taxon>Bacillati</taxon>
        <taxon>Actinomycetota</taxon>
        <taxon>Actinomycetes</taxon>
        <taxon>Propionibacteriales</taxon>
        <taxon>Propionibacteriaceae</taxon>
        <taxon>Tessaracoccus</taxon>
    </lineage>
</organism>
<evidence type="ECO:0000256" key="1">
    <source>
        <dbReference type="SAM" id="Phobius"/>
    </source>
</evidence>
<sequence>MVRFTLELLTGLAVAAIVTAAVMVTMFYLGPWADPPGMDKLWWLLSTAAVLLASWRWWARRRAP</sequence>
<feature type="transmembrane region" description="Helical" evidence="1">
    <location>
        <begin position="7"/>
        <end position="29"/>
    </location>
</feature>
<evidence type="ECO:0000313" key="2">
    <source>
        <dbReference type="EMBL" id="SHI46068.1"/>
    </source>
</evidence>
<name>A0A1M6BBW7_9ACTN</name>
<keyword evidence="1" id="KW-0812">Transmembrane</keyword>
<dbReference type="EMBL" id="FQZG01000006">
    <property type="protein sequence ID" value="SHI46068.1"/>
    <property type="molecule type" value="Genomic_DNA"/>
</dbReference>
<dbReference type="RefSeq" id="WP_073185893.1">
    <property type="nucleotide sequence ID" value="NZ_FQZG01000006.1"/>
</dbReference>
<keyword evidence="3" id="KW-1185">Reference proteome</keyword>
<reference evidence="2 3" key="1">
    <citation type="submission" date="2016-11" db="EMBL/GenBank/DDBJ databases">
        <authorList>
            <person name="Jaros S."/>
            <person name="Januszkiewicz K."/>
            <person name="Wedrychowicz H."/>
        </authorList>
    </citation>
    <scope>NUCLEOTIDE SEQUENCE [LARGE SCALE GENOMIC DNA]</scope>
    <source>
        <strain evidence="2 3">DSM 12906</strain>
    </source>
</reference>
<keyword evidence="1" id="KW-0472">Membrane</keyword>
<dbReference type="Proteomes" id="UP000184512">
    <property type="component" value="Unassembled WGS sequence"/>
</dbReference>
<protein>
    <submittedName>
        <fullName evidence="2">Uncharacterized protein</fullName>
    </submittedName>
</protein>